<dbReference type="PANTHER" id="PTHR30250:SF11">
    <property type="entry name" value="O-ANTIGEN TRANSPORTER-RELATED"/>
    <property type="match status" value="1"/>
</dbReference>
<evidence type="ECO:0000256" key="6">
    <source>
        <dbReference type="SAM" id="Phobius"/>
    </source>
</evidence>
<feature type="transmembrane region" description="Helical" evidence="6">
    <location>
        <begin position="9"/>
        <end position="32"/>
    </location>
</feature>
<keyword evidence="8" id="KW-1185">Reference proteome</keyword>
<feature type="transmembrane region" description="Helical" evidence="6">
    <location>
        <begin position="85"/>
        <end position="104"/>
    </location>
</feature>
<name>A0A1H8E3C4_9FIRM</name>
<keyword evidence="5 6" id="KW-0472">Membrane</keyword>
<dbReference type="GO" id="GO:0005886">
    <property type="term" value="C:plasma membrane"/>
    <property type="evidence" value="ECO:0007669"/>
    <property type="project" value="UniProtKB-SubCell"/>
</dbReference>
<feature type="transmembrane region" description="Helical" evidence="6">
    <location>
        <begin position="44"/>
        <end position="65"/>
    </location>
</feature>
<protein>
    <submittedName>
        <fullName evidence="7">Membrane protein involved in the export of O-antigen and teichoic acid</fullName>
    </submittedName>
</protein>
<feature type="transmembrane region" description="Helical" evidence="6">
    <location>
        <begin position="110"/>
        <end position="128"/>
    </location>
</feature>
<evidence type="ECO:0000256" key="4">
    <source>
        <dbReference type="ARBA" id="ARBA00022989"/>
    </source>
</evidence>
<evidence type="ECO:0000256" key="3">
    <source>
        <dbReference type="ARBA" id="ARBA00022692"/>
    </source>
</evidence>
<evidence type="ECO:0000313" key="7">
    <source>
        <dbReference type="EMBL" id="SEN13268.1"/>
    </source>
</evidence>
<keyword evidence="3 6" id="KW-0812">Transmembrane</keyword>
<dbReference type="RefSeq" id="WP_092756345.1">
    <property type="nucleotide sequence ID" value="NZ_FOCG01000004.1"/>
</dbReference>
<dbReference type="EMBL" id="FOCG01000004">
    <property type="protein sequence ID" value="SEN13268.1"/>
    <property type="molecule type" value="Genomic_DNA"/>
</dbReference>
<feature type="transmembrane region" description="Helical" evidence="6">
    <location>
        <begin position="239"/>
        <end position="265"/>
    </location>
</feature>
<dbReference type="PANTHER" id="PTHR30250">
    <property type="entry name" value="PST FAMILY PREDICTED COLANIC ACID TRANSPORTER"/>
    <property type="match status" value="1"/>
</dbReference>
<sequence>MENQQKKKIVFDMALNITASMVPVAVLQLVIFPLFATRLGDDRYGLLLTIVSLMTLCAGTFGNSLNNVRLLMQLKYSEQKLSGDFNVILLCLAILNCIVMGIGTYLYEGAFYPLSVALILLSSVLQLVREYYNVEFRLNLNYIAVLVNNILLVAGYIIGCGLFLLTDQWQFIYITGTAFSLLHILKKTTLHREPFKTTALFRETGIKSLVLMVSSFLANAINYMDRLLLFPLVGGASVAIYYSATLFGKIISMGITPINSVMLSYFSKMKTFRQKNFWLVLGASFALGAVGYGACILISRPVLMLLYPQLAEQAMQYIFVTTATAMLSMVVSVLNPIILRFCNTNWQIGINGANVLLYTVLSLLLLKQYGLMGFCVGALLAVCAKLILMIGIYCFSLKSSDGLI</sequence>
<evidence type="ECO:0000256" key="1">
    <source>
        <dbReference type="ARBA" id="ARBA00004651"/>
    </source>
</evidence>
<feature type="transmembrane region" description="Helical" evidence="6">
    <location>
        <begin position="314"/>
        <end position="334"/>
    </location>
</feature>
<dbReference type="STRING" id="474960.SAMN05216180_2843"/>
<feature type="transmembrane region" description="Helical" evidence="6">
    <location>
        <begin position="277"/>
        <end position="299"/>
    </location>
</feature>
<accession>A0A1H8E3C4</accession>
<evidence type="ECO:0000313" key="8">
    <source>
        <dbReference type="Proteomes" id="UP000199158"/>
    </source>
</evidence>
<dbReference type="OrthoDB" id="2678093at2"/>
<evidence type="ECO:0000256" key="2">
    <source>
        <dbReference type="ARBA" id="ARBA00022475"/>
    </source>
</evidence>
<reference evidence="7 8" key="1">
    <citation type="submission" date="2016-10" db="EMBL/GenBank/DDBJ databases">
        <authorList>
            <person name="de Groot N.N."/>
        </authorList>
    </citation>
    <scope>NUCLEOTIDE SEQUENCE [LARGE SCALE GENOMIC DNA]</scope>
    <source>
        <strain evidence="7 8">CGMCC 1.5070</strain>
    </source>
</reference>
<dbReference type="AlphaFoldDB" id="A0A1H8E3C4"/>
<organism evidence="7 8">
    <name type="scientific">Hydrogenoanaerobacterium saccharovorans</name>
    <dbReference type="NCBI Taxonomy" id="474960"/>
    <lineage>
        <taxon>Bacteria</taxon>
        <taxon>Bacillati</taxon>
        <taxon>Bacillota</taxon>
        <taxon>Clostridia</taxon>
        <taxon>Eubacteriales</taxon>
        <taxon>Oscillospiraceae</taxon>
        <taxon>Hydrogenoanaerobacterium</taxon>
    </lineage>
</organism>
<keyword evidence="4 6" id="KW-1133">Transmembrane helix</keyword>
<keyword evidence="2" id="KW-1003">Cell membrane</keyword>
<feature type="transmembrane region" description="Helical" evidence="6">
    <location>
        <begin position="170"/>
        <end position="185"/>
    </location>
</feature>
<dbReference type="InterPro" id="IPR050833">
    <property type="entry name" value="Poly_Biosynth_Transport"/>
</dbReference>
<evidence type="ECO:0000256" key="5">
    <source>
        <dbReference type="ARBA" id="ARBA00023136"/>
    </source>
</evidence>
<gene>
    <name evidence="7" type="ORF">SAMN05216180_2843</name>
</gene>
<feature type="transmembrane region" description="Helical" evidence="6">
    <location>
        <begin position="206"/>
        <end position="224"/>
    </location>
</feature>
<feature type="transmembrane region" description="Helical" evidence="6">
    <location>
        <begin position="346"/>
        <end position="365"/>
    </location>
</feature>
<feature type="transmembrane region" description="Helical" evidence="6">
    <location>
        <begin position="140"/>
        <end position="164"/>
    </location>
</feature>
<dbReference type="Proteomes" id="UP000199158">
    <property type="component" value="Unassembled WGS sequence"/>
</dbReference>
<comment type="subcellular location">
    <subcellularLocation>
        <location evidence="1">Cell membrane</location>
        <topology evidence="1">Multi-pass membrane protein</topology>
    </subcellularLocation>
</comment>
<feature type="transmembrane region" description="Helical" evidence="6">
    <location>
        <begin position="371"/>
        <end position="395"/>
    </location>
</feature>
<proteinExistence type="predicted"/>